<comment type="caution">
    <text evidence="4">The sequence shown here is derived from an EMBL/GenBank/DDBJ whole genome shotgun (WGS) entry which is preliminary data.</text>
</comment>
<dbReference type="PANTHER" id="PTHR44196">
    <property type="entry name" value="DEHYDROGENASE/REDUCTASE SDR FAMILY MEMBER 7B"/>
    <property type="match status" value="1"/>
</dbReference>
<evidence type="ECO:0000256" key="3">
    <source>
        <dbReference type="RuleBase" id="RU000363"/>
    </source>
</evidence>
<name>A0A559JDF8_9BACL</name>
<dbReference type="PANTHER" id="PTHR44196:SF1">
    <property type="entry name" value="DEHYDROGENASE_REDUCTASE SDR FAMILY MEMBER 7B"/>
    <property type="match status" value="1"/>
</dbReference>
<dbReference type="PRINTS" id="PR00080">
    <property type="entry name" value="SDRFAMILY"/>
</dbReference>
<dbReference type="SUPFAM" id="SSF51735">
    <property type="entry name" value="NAD(P)-binding Rossmann-fold domains"/>
    <property type="match status" value="1"/>
</dbReference>
<accession>A0A559JDF8</accession>
<dbReference type="EMBL" id="VNJI01000097">
    <property type="protein sequence ID" value="TVX97910.1"/>
    <property type="molecule type" value="Genomic_DNA"/>
</dbReference>
<evidence type="ECO:0000256" key="2">
    <source>
        <dbReference type="ARBA" id="ARBA00023002"/>
    </source>
</evidence>
<sequence length="279" mass="30958">MTSTKPVAVITGATRGIGRNMAVYFAERGYTVVGTGRDKQKLAELEERLQALSSGSKCYRLDVQDSESVHQTVKDIRSNIGKVHVWVNNAGSFAAIGPTWEVDPKQWENDVLTNLFGTFHCIQAVVPEMIEQGYGRIINVVGGGTISEFKYGNGYGTSKTAIARLTENLDAELLGTGVKAFAMDPGLNDTDMTKYQRETEAGQKYLPRITQMFEDKRDVPSHWAPELAYHLAEGTLDPYHGRVLSVYEDAATLVKKAEQLQDGDYYKLRLAKLDGTRRN</sequence>
<dbReference type="GO" id="GO:0016491">
    <property type="term" value="F:oxidoreductase activity"/>
    <property type="evidence" value="ECO:0007669"/>
    <property type="project" value="UniProtKB-KW"/>
</dbReference>
<proteinExistence type="inferred from homology"/>
<evidence type="ECO:0000256" key="1">
    <source>
        <dbReference type="ARBA" id="ARBA00006484"/>
    </source>
</evidence>
<dbReference type="Gene3D" id="3.40.50.720">
    <property type="entry name" value="NAD(P)-binding Rossmann-like Domain"/>
    <property type="match status" value="1"/>
</dbReference>
<dbReference type="InterPro" id="IPR036291">
    <property type="entry name" value="NAD(P)-bd_dom_sf"/>
</dbReference>
<gene>
    <name evidence="4" type="ORF">FPZ49_34740</name>
</gene>
<dbReference type="InterPro" id="IPR002347">
    <property type="entry name" value="SDR_fam"/>
</dbReference>
<keyword evidence="5" id="KW-1185">Reference proteome</keyword>
<keyword evidence="2" id="KW-0560">Oxidoreductase</keyword>
<dbReference type="GO" id="GO:0016020">
    <property type="term" value="C:membrane"/>
    <property type="evidence" value="ECO:0007669"/>
    <property type="project" value="TreeGrafter"/>
</dbReference>
<protein>
    <submittedName>
        <fullName evidence="4">SDR family oxidoreductase</fullName>
    </submittedName>
</protein>
<evidence type="ECO:0000313" key="4">
    <source>
        <dbReference type="EMBL" id="TVX97910.1"/>
    </source>
</evidence>
<comment type="similarity">
    <text evidence="1 3">Belongs to the short-chain dehydrogenases/reductases (SDR) family.</text>
</comment>
<reference evidence="4 5" key="1">
    <citation type="submission" date="2019-07" db="EMBL/GenBank/DDBJ databases">
        <authorList>
            <person name="Kim J."/>
        </authorList>
    </citation>
    <scope>NUCLEOTIDE SEQUENCE [LARGE SCALE GENOMIC DNA]</scope>
    <source>
        <strain evidence="4 5">JC52</strain>
    </source>
</reference>
<organism evidence="4 5">
    <name type="scientific">Paenibacillus cremeus</name>
    <dbReference type="NCBI Taxonomy" id="2163881"/>
    <lineage>
        <taxon>Bacteria</taxon>
        <taxon>Bacillati</taxon>
        <taxon>Bacillota</taxon>
        <taxon>Bacilli</taxon>
        <taxon>Bacillales</taxon>
        <taxon>Paenibacillaceae</taxon>
        <taxon>Paenibacillus</taxon>
    </lineage>
</organism>
<dbReference type="CDD" id="cd05233">
    <property type="entry name" value="SDR_c"/>
    <property type="match status" value="1"/>
</dbReference>
<dbReference type="AlphaFoldDB" id="A0A559JDF8"/>
<dbReference type="RefSeq" id="WP_144855226.1">
    <property type="nucleotide sequence ID" value="NZ_VNJI01000097.1"/>
</dbReference>
<dbReference type="Pfam" id="PF00106">
    <property type="entry name" value="adh_short"/>
    <property type="match status" value="1"/>
</dbReference>
<dbReference type="Proteomes" id="UP000317036">
    <property type="component" value="Unassembled WGS sequence"/>
</dbReference>
<evidence type="ECO:0000313" key="5">
    <source>
        <dbReference type="Proteomes" id="UP000317036"/>
    </source>
</evidence>
<dbReference type="OrthoDB" id="5786478at2"/>
<dbReference type="PRINTS" id="PR00081">
    <property type="entry name" value="GDHRDH"/>
</dbReference>